<comment type="caution">
    <text evidence="3">The sequence shown here is derived from an EMBL/GenBank/DDBJ whole genome shotgun (WGS) entry which is preliminary data.</text>
</comment>
<feature type="chain" id="PRO_5039729291" description="Secreted protein" evidence="2">
    <location>
        <begin position="27"/>
        <end position="110"/>
    </location>
</feature>
<evidence type="ECO:0000313" key="3">
    <source>
        <dbReference type="EMBL" id="MBB5133347.1"/>
    </source>
</evidence>
<proteinExistence type="predicted"/>
<dbReference type="Proteomes" id="UP000578449">
    <property type="component" value="Unassembled WGS sequence"/>
</dbReference>
<dbReference type="EMBL" id="JACHGN010000006">
    <property type="protein sequence ID" value="MBB5133347.1"/>
    <property type="molecule type" value="Genomic_DNA"/>
</dbReference>
<sequence>MRSRLPAVVLLLLSAFVLSGAPAHLAQPATAAAVAWWSAPAPPHSEADGAARVLPACGAPVFPMWPAVLPPAWEPGQTTRPVTAATGRPPASPQRGRCGDPARAPPSTTR</sequence>
<organism evidence="3 4">
    <name type="scientific">Thermocatellispora tengchongensis</name>
    <dbReference type="NCBI Taxonomy" id="1073253"/>
    <lineage>
        <taxon>Bacteria</taxon>
        <taxon>Bacillati</taxon>
        <taxon>Actinomycetota</taxon>
        <taxon>Actinomycetes</taxon>
        <taxon>Streptosporangiales</taxon>
        <taxon>Streptosporangiaceae</taxon>
        <taxon>Thermocatellispora</taxon>
    </lineage>
</organism>
<feature type="region of interest" description="Disordered" evidence="1">
    <location>
        <begin position="72"/>
        <end position="110"/>
    </location>
</feature>
<evidence type="ECO:0000256" key="2">
    <source>
        <dbReference type="SAM" id="SignalP"/>
    </source>
</evidence>
<gene>
    <name evidence="3" type="ORF">HNP84_003073</name>
</gene>
<dbReference type="AlphaFoldDB" id="A0A840P808"/>
<accession>A0A840P808</accession>
<name>A0A840P808_9ACTN</name>
<evidence type="ECO:0000313" key="4">
    <source>
        <dbReference type="Proteomes" id="UP000578449"/>
    </source>
</evidence>
<feature type="signal peptide" evidence="2">
    <location>
        <begin position="1"/>
        <end position="26"/>
    </location>
</feature>
<evidence type="ECO:0000256" key="1">
    <source>
        <dbReference type="SAM" id="MobiDB-lite"/>
    </source>
</evidence>
<keyword evidence="2" id="KW-0732">Signal</keyword>
<reference evidence="3 4" key="1">
    <citation type="submission" date="2020-08" db="EMBL/GenBank/DDBJ databases">
        <title>Genomic Encyclopedia of Type Strains, Phase IV (KMG-IV): sequencing the most valuable type-strain genomes for metagenomic binning, comparative biology and taxonomic classification.</title>
        <authorList>
            <person name="Goeker M."/>
        </authorList>
    </citation>
    <scope>NUCLEOTIDE SEQUENCE [LARGE SCALE GENOMIC DNA]</scope>
    <source>
        <strain evidence="3 4">DSM 45615</strain>
    </source>
</reference>
<evidence type="ECO:0008006" key="5">
    <source>
        <dbReference type="Google" id="ProtNLM"/>
    </source>
</evidence>
<keyword evidence="4" id="KW-1185">Reference proteome</keyword>
<protein>
    <recommendedName>
        <fullName evidence="5">Secreted protein</fullName>
    </recommendedName>
</protein>
<dbReference type="RefSeq" id="WP_185050332.1">
    <property type="nucleotide sequence ID" value="NZ_BAABIX010000001.1"/>
</dbReference>